<dbReference type="Proteomes" id="UP000324832">
    <property type="component" value="Unassembled WGS sequence"/>
</dbReference>
<evidence type="ECO:0000313" key="5">
    <source>
        <dbReference type="Proteomes" id="UP000324832"/>
    </source>
</evidence>
<dbReference type="Pfam" id="PF00106">
    <property type="entry name" value="adh_short"/>
    <property type="match status" value="1"/>
</dbReference>
<dbReference type="InterPro" id="IPR020904">
    <property type="entry name" value="Sc_DH/Rdtase_CS"/>
</dbReference>
<dbReference type="EMBL" id="FZQP02000615">
    <property type="protein sequence ID" value="VVC89714.1"/>
    <property type="molecule type" value="Genomic_DNA"/>
</dbReference>
<dbReference type="PANTHER" id="PTHR44229">
    <property type="entry name" value="15-HYDROXYPROSTAGLANDIN DEHYDROGENASE [NAD(+)]"/>
    <property type="match status" value="1"/>
</dbReference>
<dbReference type="PRINTS" id="PR00080">
    <property type="entry name" value="SDRFAMILY"/>
</dbReference>
<dbReference type="InterPro" id="IPR002347">
    <property type="entry name" value="SDR_fam"/>
</dbReference>
<comment type="similarity">
    <text evidence="1 3">Belongs to the short-chain dehydrogenases/reductases (SDR) family.</text>
</comment>
<name>A0A5E4PX07_9NEOP</name>
<dbReference type="InterPro" id="IPR036291">
    <property type="entry name" value="NAD(P)-bd_dom_sf"/>
</dbReference>
<organism evidence="4 5">
    <name type="scientific">Leptidea sinapis</name>
    <dbReference type="NCBI Taxonomy" id="189913"/>
    <lineage>
        <taxon>Eukaryota</taxon>
        <taxon>Metazoa</taxon>
        <taxon>Ecdysozoa</taxon>
        <taxon>Arthropoda</taxon>
        <taxon>Hexapoda</taxon>
        <taxon>Insecta</taxon>
        <taxon>Pterygota</taxon>
        <taxon>Neoptera</taxon>
        <taxon>Endopterygota</taxon>
        <taxon>Lepidoptera</taxon>
        <taxon>Glossata</taxon>
        <taxon>Ditrysia</taxon>
        <taxon>Papilionoidea</taxon>
        <taxon>Pieridae</taxon>
        <taxon>Dismorphiinae</taxon>
        <taxon>Leptidea</taxon>
    </lineage>
</organism>
<sequence>MSVEIKFMVDQVILVTGAASGIGAGLTRGFLDKGAKHVAVLDVNEKLGKELEQELNQKHGENKVKFHKCDVTTEELESAYDRTIEEFGYIDIVVNNAGVMNDSPDVYLKAININVAALIRSSIKAYNLMRKDRNGKGGTIVNISSVVALVQSHILPVYNAAKSAVLQFSGCLGAQPTYERTGVRVLTVCFGATETNLIQPAFTGAIDEVLALHMAHSLESMPKQNVDSAVSGFMTALANGHSASTWLVTSMRPAEEITDRIKKAYQIMGEGVF</sequence>
<dbReference type="GO" id="GO:0005737">
    <property type="term" value="C:cytoplasm"/>
    <property type="evidence" value="ECO:0007669"/>
    <property type="project" value="TreeGrafter"/>
</dbReference>
<dbReference type="PRINTS" id="PR00081">
    <property type="entry name" value="GDHRDH"/>
</dbReference>
<gene>
    <name evidence="4" type="ORF">LSINAPIS_LOCUS2776</name>
</gene>
<evidence type="ECO:0000313" key="4">
    <source>
        <dbReference type="EMBL" id="VVC89714.1"/>
    </source>
</evidence>
<dbReference type="AlphaFoldDB" id="A0A5E4PX07"/>
<dbReference type="PROSITE" id="PS00061">
    <property type="entry name" value="ADH_SHORT"/>
    <property type="match status" value="1"/>
</dbReference>
<dbReference type="SUPFAM" id="SSF51735">
    <property type="entry name" value="NAD(P)-binding Rossmann-fold domains"/>
    <property type="match status" value="1"/>
</dbReference>
<dbReference type="PANTHER" id="PTHR44229:SF8">
    <property type="entry name" value="ALCOHOL DEHYDROGENASE-RELATED"/>
    <property type="match status" value="1"/>
</dbReference>
<dbReference type="Gene3D" id="3.40.50.720">
    <property type="entry name" value="NAD(P)-binding Rossmann-like Domain"/>
    <property type="match status" value="1"/>
</dbReference>
<reference evidence="4 5" key="1">
    <citation type="submission" date="2017-07" db="EMBL/GenBank/DDBJ databases">
        <authorList>
            <person name="Talla V."/>
            <person name="Backstrom N."/>
        </authorList>
    </citation>
    <scope>NUCLEOTIDE SEQUENCE [LARGE SCALE GENOMIC DNA]</scope>
</reference>
<proteinExistence type="inferred from homology"/>
<evidence type="ECO:0000256" key="1">
    <source>
        <dbReference type="ARBA" id="ARBA00006484"/>
    </source>
</evidence>
<accession>A0A5E4PX07</accession>
<keyword evidence="5" id="KW-1185">Reference proteome</keyword>
<protein>
    <recommendedName>
        <fullName evidence="6">Alcohol dehydrogenase</fullName>
    </recommendedName>
</protein>
<evidence type="ECO:0008006" key="6">
    <source>
        <dbReference type="Google" id="ProtNLM"/>
    </source>
</evidence>
<keyword evidence="2" id="KW-0560">Oxidoreductase</keyword>
<evidence type="ECO:0000256" key="3">
    <source>
        <dbReference type="RuleBase" id="RU000363"/>
    </source>
</evidence>
<evidence type="ECO:0000256" key="2">
    <source>
        <dbReference type="ARBA" id="ARBA00023002"/>
    </source>
</evidence>
<dbReference type="GO" id="GO:0016616">
    <property type="term" value="F:oxidoreductase activity, acting on the CH-OH group of donors, NAD or NADP as acceptor"/>
    <property type="evidence" value="ECO:0007669"/>
    <property type="project" value="TreeGrafter"/>
</dbReference>